<sequence>MSKAIEIAKWFINNNDGFSNSFEGNMKLNKLLYFSQLISLVKNDKPLFNDDLYAFKNGVVIESVRKEYYCNYSQLKKDAKLFKESFTEEEKEILKIGSEIFGNVDADELSQLTHEHACWNDYYNKSKNDNWYMKEESKIPVEDILTNYQEDLELIKSILSAYYENKNYDSETEKFIEINNVKYFFNPNEIDLNDNIMDVLSKFPADENAYSLYMDDKQGLVIY</sequence>
<name>A0A7U2GTP3_CLOBO</name>
<gene>
    <name evidence="2" type="ORF">EXM69_20565</name>
</gene>
<dbReference type="RefSeq" id="WP_012099444.1">
    <property type="nucleotide sequence ID" value="NZ_CP068960.1"/>
</dbReference>
<evidence type="ECO:0000313" key="3">
    <source>
        <dbReference type="Proteomes" id="UP000473887"/>
    </source>
</evidence>
<feature type="domain" description="Antitoxin SocA-like Panacea" evidence="1">
    <location>
        <begin position="28"/>
        <end position="119"/>
    </location>
</feature>
<accession>A0A7U2GTP3</accession>
<evidence type="ECO:0000259" key="1">
    <source>
        <dbReference type="Pfam" id="PF13274"/>
    </source>
</evidence>
<dbReference type="Proteomes" id="UP000473887">
    <property type="component" value="Unassembled WGS sequence"/>
</dbReference>
<protein>
    <submittedName>
        <fullName evidence="2">DUF4065 domain-containing protein</fullName>
    </submittedName>
</protein>
<comment type="caution">
    <text evidence="2">The sequence shown here is derived from an EMBL/GenBank/DDBJ whole genome shotgun (WGS) entry which is preliminary data.</text>
</comment>
<evidence type="ECO:0000313" key="2">
    <source>
        <dbReference type="EMBL" id="NEZ94261.1"/>
    </source>
</evidence>
<reference evidence="2 3" key="1">
    <citation type="submission" date="2019-02" db="EMBL/GenBank/DDBJ databases">
        <title>Genome sequencing of Clostridium botulinum clinical isolates.</title>
        <authorList>
            <person name="Brunt J."/>
            <person name="Van Vliet A.H.M."/>
            <person name="Stringer S.C."/>
            <person name="Grant K.A."/>
            <person name="Carter A.C."/>
            <person name="Peck M.W."/>
        </authorList>
    </citation>
    <scope>NUCLEOTIDE SEQUENCE [LARGE SCALE GENOMIC DNA]</scope>
    <source>
        <strain evidence="2 3">H142660711</strain>
    </source>
</reference>
<dbReference type="EMBL" id="SGKC01000087">
    <property type="protein sequence ID" value="NEZ94261.1"/>
    <property type="molecule type" value="Genomic_DNA"/>
</dbReference>
<dbReference type="InterPro" id="IPR025272">
    <property type="entry name" value="SocA_Panacea"/>
</dbReference>
<dbReference type="Pfam" id="PF13274">
    <property type="entry name" value="SocA_Panacea"/>
    <property type="match status" value="1"/>
</dbReference>
<proteinExistence type="predicted"/>
<dbReference type="AlphaFoldDB" id="A0A7U2GTP3"/>
<organism evidence="2 3">
    <name type="scientific">Clostridium botulinum</name>
    <dbReference type="NCBI Taxonomy" id="1491"/>
    <lineage>
        <taxon>Bacteria</taxon>
        <taxon>Bacillati</taxon>
        <taxon>Bacillota</taxon>
        <taxon>Clostridia</taxon>
        <taxon>Eubacteriales</taxon>
        <taxon>Clostridiaceae</taxon>
        <taxon>Clostridium</taxon>
    </lineage>
</organism>